<protein>
    <submittedName>
        <fullName evidence="3">Uncharacterized protein</fullName>
    </submittedName>
</protein>
<sequence length="403" mass="41596">MLPRPARPAGTPPPRVASALGPGAEKPFVPPLAPAPPPAAPPTIHTAAAAAGTAGRSAVPRPARIPASADDEFTRLLAHPPAALGEGHHHHLRVPSRARFNPRVFAGALSSTLSGSPETLATARRITVTAAVTAASPAAWFLTRSANGLPVPAHGAGDVLDPSGSFLGMFAWVWILWVPVFAGSVAYACFQWLPSQRENPRHAWAGPLTAAAVVLAVLWLWAVHTGNPAAGFGLAGAQVGLGLTSIHLTASRPAGSRQERLFTNGPLAVFLGVSILALLACLGSWLTQQQADAGGWGAEAWTLIALVSVVIGVTTICMTDRGQLAVAWSVVLGLAGMGLARLLEEPGAVWPAVGAFSAAFLILVSAGSRRHQVDHASRRAQREWLTAEASARAAAEEPEAAHT</sequence>
<gene>
    <name evidence="3" type="ORF">LJ757_11200</name>
</gene>
<feature type="transmembrane region" description="Helical" evidence="2">
    <location>
        <begin position="169"/>
        <end position="190"/>
    </location>
</feature>
<evidence type="ECO:0000256" key="1">
    <source>
        <dbReference type="SAM" id="MobiDB-lite"/>
    </source>
</evidence>
<feature type="transmembrane region" description="Helical" evidence="2">
    <location>
        <begin position="324"/>
        <end position="343"/>
    </location>
</feature>
<comment type="caution">
    <text evidence="3">The sequence shown here is derived from an EMBL/GenBank/DDBJ whole genome shotgun (WGS) entry which is preliminary data.</text>
</comment>
<feature type="transmembrane region" description="Helical" evidence="2">
    <location>
        <begin position="298"/>
        <end position="317"/>
    </location>
</feature>
<evidence type="ECO:0000313" key="3">
    <source>
        <dbReference type="EMBL" id="MCC3298366.1"/>
    </source>
</evidence>
<feature type="region of interest" description="Disordered" evidence="1">
    <location>
        <begin position="1"/>
        <end position="44"/>
    </location>
</feature>
<feature type="transmembrane region" description="Helical" evidence="2">
    <location>
        <begin position="349"/>
        <end position="368"/>
    </location>
</feature>
<evidence type="ECO:0000256" key="2">
    <source>
        <dbReference type="SAM" id="Phobius"/>
    </source>
</evidence>
<keyword evidence="4" id="KW-1185">Reference proteome</keyword>
<feature type="transmembrane region" description="Helical" evidence="2">
    <location>
        <begin position="261"/>
        <end position="286"/>
    </location>
</feature>
<dbReference type="Proteomes" id="UP001139158">
    <property type="component" value="Unassembled WGS sequence"/>
</dbReference>
<name>A0A9X1MEY4_9MICC</name>
<feature type="compositionally biased region" description="Pro residues" evidence="1">
    <location>
        <begin position="28"/>
        <end position="41"/>
    </location>
</feature>
<keyword evidence="2" id="KW-0472">Membrane</keyword>
<evidence type="ECO:0000313" key="4">
    <source>
        <dbReference type="Proteomes" id="UP001139158"/>
    </source>
</evidence>
<keyword evidence="2" id="KW-0812">Transmembrane</keyword>
<dbReference type="EMBL" id="JAJFZV010000011">
    <property type="protein sequence ID" value="MCC3298366.1"/>
    <property type="molecule type" value="Genomic_DNA"/>
</dbReference>
<proteinExistence type="predicted"/>
<accession>A0A9X1MEY4</accession>
<keyword evidence="2" id="KW-1133">Transmembrane helix</keyword>
<feature type="transmembrane region" description="Helical" evidence="2">
    <location>
        <begin position="202"/>
        <end position="223"/>
    </location>
</feature>
<reference evidence="3" key="1">
    <citation type="submission" date="2021-10" db="EMBL/GenBank/DDBJ databases">
        <title>Novel species in genus Arthrobacter.</title>
        <authorList>
            <person name="Liu Y."/>
        </authorList>
    </citation>
    <scope>NUCLEOTIDE SEQUENCE</scope>
    <source>
        <strain evidence="3">Zg-Y453</strain>
    </source>
</reference>
<dbReference type="AlphaFoldDB" id="A0A9X1MEY4"/>
<feature type="transmembrane region" description="Helical" evidence="2">
    <location>
        <begin position="229"/>
        <end position="249"/>
    </location>
</feature>
<dbReference type="RefSeq" id="WP_227896238.1">
    <property type="nucleotide sequence ID" value="NZ_CP099466.1"/>
</dbReference>
<organism evidence="3 4">
    <name type="scientific">Arthrobacter caoxuetaonis</name>
    <dbReference type="NCBI Taxonomy" id="2886935"/>
    <lineage>
        <taxon>Bacteria</taxon>
        <taxon>Bacillati</taxon>
        <taxon>Actinomycetota</taxon>
        <taxon>Actinomycetes</taxon>
        <taxon>Micrococcales</taxon>
        <taxon>Micrococcaceae</taxon>
        <taxon>Arthrobacter</taxon>
    </lineage>
</organism>